<dbReference type="NCBIfam" id="NF008955">
    <property type="entry name" value="PRK12297.1"/>
    <property type="match status" value="1"/>
</dbReference>
<evidence type="ECO:0000256" key="9">
    <source>
        <dbReference type="HAMAP-Rule" id="MF_01454"/>
    </source>
</evidence>
<dbReference type="InterPro" id="IPR015349">
    <property type="entry name" value="OCT_dom"/>
</dbReference>
<dbReference type="PANTHER" id="PTHR11702:SF31">
    <property type="entry name" value="MITOCHONDRIAL RIBOSOME-ASSOCIATED GTPASE 2"/>
    <property type="match status" value="1"/>
</dbReference>
<feature type="binding site" evidence="9">
    <location>
        <begin position="284"/>
        <end position="287"/>
    </location>
    <ligand>
        <name>GTP</name>
        <dbReference type="ChEBI" id="CHEBI:37565"/>
    </ligand>
</feature>
<reference evidence="14 15" key="1">
    <citation type="submission" date="2013-03" db="EMBL/GenBank/DDBJ databases">
        <title>The Genome Sequence of Enterococcus sulfureus ATCC_49903 (PacBio/Illumina hybrid assembly).</title>
        <authorList>
            <consortium name="The Broad Institute Genomics Platform"/>
            <consortium name="The Broad Institute Genome Sequencing Center for Infectious Disease"/>
            <person name="Earl A."/>
            <person name="Russ C."/>
            <person name="Gilmore M."/>
            <person name="Surin D."/>
            <person name="Walker B."/>
            <person name="Young S."/>
            <person name="Zeng Q."/>
            <person name="Gargeya S."/>
            <person name="Fitzgerald M."/>
            <person name="Haas B."/>
            <person name="Abouelleil A."/>
            <person name="Allen A.W."/>
            <person name="Alvarado L."/>
            <person name="Arachchi H.M."/>
            <person name="Berlin A.M."/>
            <person name="Chapman S.B."/>
            <person name="Gainer-Dewar J."/>
            <person name="Goldberg J."/>
            <person name="Griggs A."/>
            <person name="Gujja S."/>
            <person name="Hansen M."/>
            <person name="Howarth C."/>
            <person name="Imamovic A."/>
            <person name="Ireland A."/>
            <person name="Larimer J."/>
            <person name="McCowan C."/>
            <person name="Murphy C."/>
            <person name="Pearson M."/>
            <person name="Poon T.W."/>
            <person name="Priest M."/>
            <person name="Roberts A."/>
            <person name="Saif S."/>
            <person name="Shea T."/>
            <person name="Sisk P."/>
            <person name="Sykes S."/>
            <person name="Wortman J."/>
            <person name="Nusbaum C."/>
            <person name="Birren B."/>
        </authorList>
    </citation>
    <scope>NUCLEOTIDE SEQUENCE [LARGE SCALE GENOMIC DNA]</scope>
    <source>
        <strain evidence="14 15">ATCC 49903</strain>
    </source>
</reference>
<dbReference type="InterPro" id="IPR006074">
    <property type="entry name" value="GTP1-OBG_CS"/>
</dbReference>
<dbReference type="FunFam" id="3.40.50.300:FF:000515">
    <property type="entry name" value="GTPase Obg"/>
    <property type="match status" value="1"/>
</dbReference>
<dbReference type="Gene3D" id="2.70.210.12">
    <property type="entry name" value="GTP1/OBG domain"/>
    <property type="match status" value="1"/>
</dbReference>
<feature type="domain" description="OBG-type G" evidence="11">
    <location>
        <begin position="161"/>
        <end position="339"/>
    </location>
</feature>
<dbReference type="PRINTS" id="PR00326">
    <property type="entry name" value="GTP1OBG"/>
</dbReference>
<evidence type="ECO:0000259" key="11">
    <source>
        <dbReference type="PROSITE" id="PS51710"/>
    </source>
</evidence>
<dbReference type="InterPro" id="IPR045086">
    <property type="entry name" value="OBG_GTPase"/>
</dbReference>
<evidence type="ECO:0000259" key="13">
    <source>
        <dbReference type="PROSITE" id="PS51883"/>
    </source>
</evidence>
<dbReference type="InterPro" id="IPR014100">
    <property type="entry name" value="GTP-bd_Obg/CgtA"/>
</dbReference>
<dbReference type="SUPFAM" id="SSF102741">
    <property type="entry name" value="Obg GTP-binding protein C-terminal domain"/>
    <property type="match status" value="1"/>
</dbReference>
<evidence type="ECO:0000256" key="3">
    <source>
        <dbReference type="ARBA" id="ARBA00022490"/>
    </source>
</evidence>
<comment type="subcellular location">
    <subcellularLocation>
        <location evidence="9">Cytoplasm</location>
    </subcellularLocation>
</comment>
<dbReference type="InterPro" id="IPR031167">
    <property type="entry name" value="G_OBG"/>
</dbReference>
<keyword evidence="15" id="KW-1185">Reference proteome</keyword>
<keyword evidence="6 9" id="KW-0378">Hydrolase</keyword>
<dbReference type="PATRIC" id="fig|1140003.3.peg.1035"/>
<evidence type="ECO:0000313" key="15">
    <source>
        <dbReference type="Proteomes" id="UP000015961"/>
    </source>
</evidence>
<feature type="binding site" evidence="9">
    <location>
        <begin position="320"/>
        <end position="322"/>
    </location>
    <ligand>
        <name>GTP</name>
        <dbReference type="ChEBI" id="CHEBI:37565"/>
    </ligand>
</feature>
<dbReference type="PROSITE" id="PS00905">
    <property type="entry name" value="GTP1_OBG"/>
    <property type="match status" value="1"/>
</dbReference>
<dbReference type="Proteomes" id="UP000015961">
    <property type="component" value="Unassembled WGS sequence"/>
</dbReference>
<feature type="binding site" evidence="9">
    <location>
        <begin position="214"/>
        <end position="217"/>
    </location>
    <ligand>
        <name>GTP</name>
        <dbReference type="ChEBI" id="CHEBI:37565"/>
    </ligand>
</feature>
<dbReference type="GO" id="GO:0000287">
    <property type="term" value="F:magnesium ion binding"/>
    <property type="evidence" value="ECO:0007669"/>
    <property type="project" value="InterPro"/>
</dbReference>
<evidence type="ECO:0000256" key="1">
    <source>
        <dbReference type="ARBA" id="ARBA00001946"/>
    </source>
</evidence>
<dbReference type="RefSeq" id="WP_016185529.1">
    <property type="nucleotide sequence ID" value="NZ_ASWO01000005.1"/>
</dbReference>
<dbReference type="NCBIfam" id="TIGR02729">
    <property type="entry name" value="Obg_CgtA"/>
    <property type="match status" value="1"/>
</dbReference>
<keyword evidence="5 9" id="KW-0547">Nucleotide-binding</keyword>
<feature type="domain" description="OCT" evidence="12">
    <location>
        <begin position="348"/>
        <end position="437"/>
    </location>
</feature>
<dbReference type="Pfam" id="PF09269">
    <property type="entry name" value="DUF1967"/>
    <property type="match status" value="1"/>
</dbReference>
<proteinExistence type="inferred from homology"/>
<evidence type="ECO:0000259" key="12">
    <source>
        <dbReference type="PROSITE" id="PS51881"/>
    </source>
</evidence>
<evidence type="ECO:0000256" key="7">
    <source>
        <dbReference type="ARBA" id="ARBA00022842"/>
    </source>
</evidence>
<organism evidence="14 15">
    <name type="scientific">Enterococcus sulfureus ATCC 49903</name>
    <dbReference type="NCBI Taxonomy" id="1140003"/>
    <lineage>
        <taxon>Bacteria</taxon>
        <taxon>Bacillati</taxon>
        <taxon>Bacillota</taxon>
        <taxon>Bacilli</taxon>
        <taxon>Lactobacillales</taxon>
        <taxon>Enterococcaceae</taxon>
        <taxon>Enterococcus</taxon>
    </lineage>
</organism>
<dbReference type="NCBIfam" id="NF008956">
    <property type="entry name" value="PRK12299.1"/>
    <property type="match status" value="1"/>
</dbReference>
<evidence type="ECO:0000256" key="2">
    <source>
        <dbReference type="ARBA" id="ARBA00007699"/>
    </source>
</evidence>
<evidence type="ECO:0000256" key="5">
    <source>
        <dbReference type="ARBA" id="ARBA00022741"/>
    </source>
</evidence>
<feature type="binding site" evidence="9">
    <location>
        <position position="174"/>
    </location>
    <ligand>
        <name>Mg(2+)</name>
        <dbReference type="ChEBI" id="CHEBI:18420"/>
    </ligand>
</feature>
<dbReference type="Pfam" id="PF01018">
    <property type="entry name" value="GTP1_OBG"/>
    <property type="match status" value="1"/>
</dbReference>
<feature type="binding site" evidence="9">
    <location>
        <begin position="192"/>
        <end position="196"/>
    </location>
    <ligand>
        <name>GTP</name>
        <dbReference type="ChEBI" id="CHEBI:37565"/>
    </ligand>
</feature>
<comment type="function">
    <text evidence="9">An essential GTPase which binds GTP, GDP and possibly (p)ppGpp with moderate affinity, with high nucleotide exchange rates and a fairly low GTP hydrolysis rate. Plays a role in control of the cell cycle, stress response, ribosome biogenesis and in those bacteria that undergo differentiation, in morphogenesis control.</text>
</comment>
<dbReference type="EMBL" id="ASWO01000005">
    <property type="protein sequence ID" value="EOT83876.1"/>
    <property type="molecule type" value="Genomic_DNA"/>
</dbReference>
<evidence type="ECO:0000256" key="6">
    <source>
        <dbReference type="ARBA" id="ARBA00022801"/>
    </source>
</evidence>
<dbReference type="InterPro" id="IPR027417">
    <property type="entry name" value="P-loop_NTPase"/>
</dbReference>
<dbReference type="InterPro" id="IPR006073">
    <property type="entry name" value="GTP-bd"/>
</dbReference>
<dbReference type="SUPFAM" id="SSF52540">
    <property type="entry name" value="P-loop containing nucleoside triphosphate hydrolases"/>
    <property type="match status" value="1"/>
</dbReference>
<protein>
    <recommendedName>
        <fullName evidence="9">GTPase Obg</fullName>
        <ecNumber evidence="9">3.6.5.-</ecNumber>
    </recommendedName>
    <alternativeName>
        <fullName evidence="9">GTP-binding protein Obg</fullName>
    </alternativeName>
</protein>
<dbReference type="HAMAP" id="MF_01454">
    <property type="entry name" value="GTPase_Obg"/>
    <property type="match status" value="1"/>
</dbReference>
<feature type="binding site" evidence="9">
    <location>
        <position position="194"/>
    </location>
    <ligand>
        <name>Mg(2+)</name>
        <dbReference type="ChEBI" id="CHEBI:18420"/>
    </ligand>
</feature>
<dbReference type="CDD" id="cd01898">
    <property type="entry name" value="Obg"/>
    <property type="match status" value="1"/>
</dbReference>
<dbReference type="Gene3D" id="3.30.300.350">
    <property type="entry name" value="GTP-binding protein OBG, C-terminal domain"/>
    <property type="match status" value="1"/>
</dbReference>
<evidence type="ECO:0000256" key="4">
    <source>
        <dbReference type="ARBA" id="ARBA00022723"/>
    </source>
</evidence>
<evidence type="ECO:0000256" key="10">
    <source>
        <dbReference type="SAM" id="MobiDB-lite"/>
    </source>
</evidence>
<name>S0P644_9ENTE</name>
<keyword evidence="3 9" id="KW-0963">Cytoplasm</keyword>
<dbReference type="GO" id="GO:0005525">
    <property type="term" value="F:GTP binding"/>
    <property type="evidence" value="ECO:0007669"/>
    <property type="project" value="UniProtKB-UniRule"/>
</dbReference>
<feature type="binding site" evidence="9">
    <location>
        <begin position="167"/>
        <end position="174"/>
    </location>
    <ligand>
        <name>GTP</name>
        <dbReference type="ChEBI" id="CHEBI:37565"/>
    </ligand>
</feature>
<dbReference type="NCBIfam" id="TIGR03595">
    <property type="entry name" value="Obg_CgtA_exten"/>
    <property type="match status" value="1"/>
</dbReference>
<dbReference type="GO" id="GO:0005737">
    <property type="term" value="C:cytoplasm"/>
    <property type="evidence" value="ECO:0007669"/>
    <property type="project" value="UniProtKB-SubCell"/>
</dbReference>
<dbReference type="FunFam" id="2.70.210.12:FF:000001">
    <property type="entry name" value="GTPase Obg"/>
    <property type="match status" value="1"/>
</dbReference>
<dbReference type="Pfam" id="PF01926">
    <property type="entry name" value="MMR_HSR1"/>
    <property type="match status" value="1"/>
</dbReference>
<dbReference type="InterPro" id="IPR006169">
    <property type="entry name" value="GTP1_OBG_dom"/>
</dbReference>
<comment type="caution">
    <text evidence="14">The sequence shown here is derived from an EMBL/GenBank/DDBJ whole genome shotgun (WGS) entry which is preliminary data.</text>
</comment>
<dbReference type="GO" id="GO:0003924">
    <property type="term" value="F:GTPase activity"/>
    <property type="evidence" value="ECO:0007669"/>
    <property type="project" value="UniProtKB-UniRule"/>
</dbReference>
<dbReference type="AlphaFoldDB" id="S0P644"/>
<comment type="similarity">
    <text evidence="2 9">Belongs to the TRAFAC class OBG-HflX-like GTPase superfamily. OBG GTPase family.</text>
</comment>
<comment type="cofactor">
    <cofactor evidence="1 9">
        <name>Mg(2+)</name>
        <dbReference type="ChEBI" id="CHEBI:18420"/>
    </cofactor>
</comment>
<feature type="region of interest" description="Disordered" evidence="10">
    <location>
        <begin position="128"/>
        <end position="147"/>
    </location>
</feature>
<dbReference type="GO" id="GO:0042254">
    <property type="term" value="P:ribosome biogenesis"/>
    <property type="evidence" value="ECO:0007669"/>
    <property type="project" value="UniProtKB-UniRule"/>
</dbReference>
<dbReference type="InterPro" id="IPR036726">
    <property type="entry name" value="GTP1_OBG_dom_sf"/>
</dbReference>
<dbReference type="STRING" id="1140003.OMY_01077"/>
<dbReference type="OrthoDB" id="9807318at2"/>
<dbReference type="PROSITE" id="PS51710">
    <property type="entry name" value="G_OBG"/>
    <property type="match status" value="1"/>
</dbReference>
<keyword evidence="8 9" id="KW-0342">GTP-binding</keyword>
<feature type="domain" description="Obg" evidence="13">
    <location>
        <begin position="2"/>
        <end position="160"/>
    </location>
</feature>
<comment type="subunit">
    <text evidence="9">Monomer.</text>
</comment>
<dbReference type="NCBIfam" id="NF008954">
    <property type="entry name" value="PRK12296.1"/>
    <property type="match status" value="1"/>
</dbReference>
<dbReference type="PROSITE" id="PS51883">
    <property type="entry name" value="OBG"/>
    <property type="match status" value="1"/>
</dbReference>
<gene>
    <name evidence="9" type="primary">obg</name>
    <name evidence="14" type="ORF">I573_01601</name>
</gene>
<dbReference type="SUPFAM" id="SSF82051">
    <property type="entry name" value="Obg GTP-binding protein N-terminal domain"/>
    <property type="match status" value="1"/>
</dbReference>
<dbReference type="Gene3D" id="3.40.50.300">
    <property type="entry name" value="P-loop containing nucleotide triphosphate hydrolases"/>
    <property type="match status" value="1"/>
</dbReference>
<dbReference type="PROSITE" id="PS51881">
    <property type="entry name" value="OCT"/>
    <property type="match status" value="1"/>
</dbReference>
<accession>S0P644</accession>
<dbReference type="InterPro" id="IPR036346">
    <property type="entry name" value="GTP-bd_prot_GTP1/OBG_C_sf"/>
</dbReference>
<keyword evidence="4 9" id="KW-0479">Metal-binding</keyword>
<keyword evidence="7 9" id="KW-0460">Magnesium</keyword>
<evidence type="ECO:0000256" key="8">
    <source>
        <dbReference type="ARBA" id="ARBA00023134"/>
    </source>
</evidence>
<sequence>MSMFLDQVTIDVKAGKGGDGMVAFRREKYVPDGGPAGGDGGRGGDVILEVDEGLRTLMDFRFNRHFKAIPGENGMSKGMHGRGSEDLYVKVPQGTTVRDAETGAFIGDLVEQGQTLVIAKGGRGGRGNIRFASPRNPAPEIAENGEPGQERKIELELKVLADVGLVGFPSVGKSTLLSVISSAKPKIGAYHFTTLVPNLGMVTTSEGQSFVVADLPGLIEGASQGVGLGTQFLRHIERTRVILHIVDMSGMEGRDPYEDYLAINAELATHNLRLLERPQLIVANKMDMPDAEENLKLFKEKLAAEQDDEFADPIPVFPISGVTRQGIDALLNATAELLDVTDEFLLYEEEVEEDVVEYGLRNEGPEFVIDRQPDASWILSGEKLEKLFEMTNFDHDETVMRFARQLRAMGVDEALRTRGAKDGDIVRIGNFEFEFVE</sequence>
<dbReference type="PANTHER" id="PTHR11702">
    <property type="entry name" value="DEVELOPMENTALLY REGULATED GTP-BINDING PROTEIN-RELATED"/>
    <property type="match status" value="1"/>
</dbReference>
<evidence type="ECO:0000313" key="14">
    <source>
        <dbReference type="EMBL" id="EOT83876.1"/>
    </source>
</evidence>
<dbReference type="eggNOG" id="COG0536">
    <property type="taxonomic scope" value="Bacteria"/>
</dbReference>
<dbReference type="EC" id="3.6.5.-" evidence="9"/>